<feature type="compositionally biased region" description="Acidic residues" evidence="1">
    <location>
        <begin position="19"/>
        <end position="32"/>
    </location>
</feature>
<evidence type="ECO:0000313" key="2">
    <source>
        <dbReference type="EMBL" id="EFH57144.1"/>
    </source>
</evidence>
<dbReference type="Gramene" id="Al_scaffold_0004_1054">
    <property type="protein sequence ID" value="Al_scaffold_0004_1054"/>
    <property type="gene ID" value="Al_scaffold_0004_1054"/>
</dbReference>
<organism evidence="3">
    <name type="scientific">Arabidopsis lyrata subsp. lyrata</name>
    <name type="common">Lyre-leaved rock-cress</name>
    <dbReference type="NCBI Taxonomy" id="81972"/>
    <lineage>
        <taxon>Eukaryota</taxon>
        <taxon>Viridiplantae</taxon>
        <taxon>Streptophyta</taxon>
        <taxon>Embryophyta</taxon>
        <taxon>Tracheophyta</taxon>
        <taxon>Spermatophyta</taxon>
        <taxon>Magnoliopsida</taxon>
        <taxon>eudicotyledons</taxon>
        <taxon>Gunneridae</taxon>
        <taxon>Pentapetalae</taxon>
        <taxon>rosids</taxon>
        <taxon>malvids</taxon>
        <taxon>Brassicales</taxon>
        <taxon>Brassicaceae</taxon>
        <taxon>Camelineae</taxon>
        <taxon>Arabidopsis</taxon>
    </lineage>
</organism>
<evidence type="ECO:0000313" key="3">
    <source>
        <dbReference type="Proteomes" id="UP000008694"/>
    </source>
</evidence>
<protein>
    <submittedName>
        <fullName evidence="2">Predicted protein</fullName>
    </submittedName>
</protein>
<dbReference type="Proteomes" id="UP000008694">
    <property type="component" value="Unassembled WGS sequence"/>
</dbReference>
<dbReference type="AlphaFoldDB" id="D7LG87"/>
<proteinExistence type="predicted"/>
<evidence type="ECO:0000256" key="1">
    <source>
        <dbReference type="SAM" id="MobiDB-lite"/>
    </source>
</evidence>
<keyword evidence="3" id="KW-1185">Reference proteome</keyword>
<feature type="compositionally biased region" description="Acidic residues" evidence="1">
    <location>
        <begin position="103"/>
        <end position="112"/>
    </location>
</feature>
<accession>D7LG87</accession>
<name>D7LG87_ARALL</name>
<gene>
    <name evidence="2" type="ORF">ARALYDRAFT_668335</name>
</gene>
<sequence length="146" mass="15884">MVVDDHNPNDFQTPHQDIENEETEESEDGEDTDQVHVEKSGGGSENVDVIVDCEERKEDVIEKSVGASETAVEDVVVETKSQSGDENQIMGDESSDGSHGGSDPEEGQDEEAVVQAEANKSWPPELFKSPRAADVQQVDSQEKKIA</sequence>
<dbReference type="HOGENOM" id="CLU_148913_0_0_1"/>
<dbReference type="EMBL" id="GL348716">
    <property type="protein sequence ID" value="EFH57144.1"/>
    <property type="molecule type" value="Genomic_DNA"/>
</dbReference>
<feature type="region of interest" description="Disordered" evidence="1">
    <location>
        <begin position="78"/>
        <end position="146"/>
    </location>
</feature>
<reference evidence="3" key="1">
    <citation type="journal article" date="2011" name="Nat. Genet.">
        <title>The Arabidopsis lyrata genome sequence and the basis of rapid genome size change.</title>
        <authorList>
            <person name="Hu T.T."/>
            <person name="Pattyn P."/>
            <person name="Bakker E.G."/>
            <person name="Cao J."/>
            <person name="Cheng J.-F."/>
            <person name="Clark R.M."/>
            <person name="Fahlgren N."/>
            <person name="Fawcett J.A."/>
            <person name="Grimwood J."/>
            <person name="Gundlach H."/>
            <person name="Haberer G."/>
            <person name="Hollister J.D."/>
            <person name="Ossowski S."/>
            <person name="Ottilar R.P."/>
            <person name="Salamov A.A."/>
            <person name="Schneeberger K."/>
            <person name="Spannagl M."/>
            <person name="Wang X."/>
            <person name="Yang L."/>
            <person name="Nasrallah M.E."/>
            <person name="Bergelson J."/>
            <person name="Carrington J.C."/>
            <person name="Gaut B.S."/>
            <person name="Schmutz J."/>
            <person name="Mayer K.F.X."/>
            <person name="Van de Peer Y."/>
            <person name="Grigoriev I.V."/>
            <person name="Nordborg M."/>
            <person name="Weigel D."/>
            <person name="Guo Y.-L."/>
        </authorList>
    </citation>
    <scope>NUCLEOTIDE SEQUENCE [LARGE SCALE GENOMIC DNA]</scope>
    <source>
        <strain evidence="3">cv. MN47</strain>
    </source>
</reference>
<feature type="region of interest" description="Disordered" evidence="1">
    <location>
        <begin position="1"/>
        <end position="49"/>
    </location>
</feature>